<dbReference type="Pfam" id="PF10935">
    <property type="entry name" value="DUF2637"/>
    <property type="match status" value="1"/>
</dbReference>
<reference evidence="2 3" key="1">
    <citation type="submission" date="2015-03" db="EMBL/GenBank/DDBJ databases">
        <authorList>
            <person name="Urmite Genomes"/>
        </authorList>
    </citation>
    <scope>NUCLEOTIDE SEQUENCE [LARGE SCALE GENOMIC DNA]</scope>
    <source>
        <strain evidence="2 3">CSUR P1491</strain>
    </source>
</reference>
<accession>A0A0E4H5Q7</accession>
<evidence type="ECO:0000256" key="1">
    <source>
        <dbReference type="SAM" id="Phobius"/>
    </source>
</evidence>
<name>A0A0E4H5Q7_MYCLN</name>
<evidence type="ECO:0008006" key="4">
    <source>
        <dbReference type="Google" id="ProtNLM"/>
    </source>
</evidence>
<feature type="transmembrane region" description="Helical" evidence="1">
    <location>
        <begin position="68"/>
        <end position="91"/>
    </location>
</feature>
<feature type="transmembrane region" description="Helical" evidence="1">
    <location>
        <begin position="33"/>
        <end position="56"/>
    </location>
</feature>
<dbReference type="EMBL" id="CTEE01000002">
    <property type="protein sequence ID" value="CQD24314.1"/>
    <property type="molecule type" value="Genomic_DNA"/>
</dbReference>
<keyword evidence="1" id="KW-0812">Transmembrane</keyword>
<sequence length="231" mass="25035">MRFFWAWLLLATGVSIGGNFLHAWLTAPPGMRMWAAVAAIVTPTILLGATHSVALLIKTRRRDGWTVVDAIVLGATLLLTFAVAGCAFTMSFFSLRDLMVMLGINALGAKLWPIAVDLSIVNSTLALLALTSPRGPQPRPTGAGGLEAMSGWSTLATQRRLRLESAAARVKERNADVPEIAELTIAQAADILERLYDKREPQRVVGAAAKLDHRHIRKIKKSADEFLSVES</sequence>
<proteinExistence type="predicted"/>
<dbReference type="Proteomes" id="UP000199251">
    <property type="component" value="Unassembled WGS sequence"/>
</dbReference>
<dbReference type="AlphaFoldDB" id="A0A0E4H5Q7"/>
<keyword evidence="1" id="KW-1133">Transmembrane helix</keyword>
<protein>
    <recommendedName>
        <fullName evidence="4">DUF2637 domain-containing protein</fullName>
    </recommendedName>
</protein>
<keyword evidence="1" id="KW-0472">Membrane</keyword>
<gene>
    <name evidence="2" type="ORF">BN1232_06157</name>
</gene>
<dbReference type="OrthoDB" id="4682455at2"/>
<evidence type="ECO:0000313" key="2">
    <source>
        <dbReference type="EMBL" id="CQD24314.1"/>
    </source>
</evidence>
<evidence type="ECO:0000313" key="3">
    <source>
        <dbReference type="Proteomes" id="UP000199251"/>
    </source>
</evidence>
<organism evidence="2 3">
    <name type="scientific">Mycobacterium lentiflavum</name>
    <dbReference type="NCBI Taxonomy" id="141349"/>
    <lineage>
        <taxon>Bacteria</taxon>
        <taxon>Bacillati</taxon>
        <taxon>Actinomycetota</taxon>
        <taxon>Actinomycetes</taxon>
        <taxon>Mycobacteriales</taxon>
        <taxon>Mycobacteriaceae</taxon>
        <taxon>Mycobacterium</taxon>
        <taxon>Mycobacterium simiae complex</taxon>
    </lineage>
</organism>
<dbReference type="InterPro" id="IPR021235">
    <property type="entry name" value="DUF2637"/>
</dbReference>